<sequence>MMQEQPSCFSAFAEPPTTYCTALRQLLDEHPLLREQMEAFQRTSLDVKKDIEEGRDGKTNMVRLHEQLQSFVTDIDPHSEREEGVLFPMMANYIGREGGPIAVMEYEHDQAKRHLALFFEEVEQKSIAELPKEAILKLANYANVVYTTLTDHFAKEEQILFPMAEKMLTDEEKESLQQKIAEIV</sequence>
<dbReference type="Gene3D" id="1.20.120.520">
    <property type="entry name" value="nmb1532 protein domain like"/>
    <property type="match status" value="1"/>
</dbReference>
<dbReference type="AlphaFoldDB" id="A0A840QSP1"/>
<comment type="caution">
    <text evidence="2">The sequence shown here is derived from an EMBL/GenBank/DDBJ whole genome shotgun (WGS) entry which is preliminary data.</text>
</comment>
<dbReference type="PANTHER" id="PTHR39966:SF3">
    <property type="entry name" value="DUF438 DOMAIN-CONTAINING PROTEIN"/>
    <property type="match status" value="1"/>
</dbReference>
<dbReference type="Pfam" id="PF01814">
    <property type="entry name" value="Hemerythrin"/>
    <property type="match status" value="1"/>
</dbReference>
<reference evidence="2 3" key="1">
    <citation type="submission" date="2020-08" db="EMBL/GenBank/DDBJ databases">
        <title>Genomic Encyclopedia of Type Strains, Phase IV (KMG-IV): sequencing the most valuable type-strain genomes for metagenomic binning, comparative biology and taxonomic classification.</title>
        <authorList>
            <person name="Goeker M."/>
        </authorList>
    </citation>
    <scope>NUCLEOTIDE SEQUENCE [LARGE SCALE GENOMIC DNA]</scope>
    <source>
        <strain evidence="2 3">DSM 24696</strain>
    </source>
</reference>
<accession>A0A840QSP1</accession>
<organism evidence="2 3">
    <name type="scientific">Texcoconibacillus texcoconensis</name>
    <dbReference type="NCBI Taxonomy" id="1095777"/>
    <lineage>
        <taxon>Bacteria</taxon>
        <taxon>Bacillati</taxon>
        <taxon>Bacillota</taxon>
        <taxon>Bacilli</taxon>
        <taxon>Bacillales</taxon>
        <taxon>Bacillaceae</taxon>
        <taxon>Texcoconibacillus</taxon>
    </lineage>
</organism>
<dbReference type="EMBL" id="JACHHB010000012">
    <property type="protein sequence ID" value="MBB5174328.1"/>
    <property type="molecule type" value="Genomic_DNA"/>
</dbReference>
<name>A0A840QSP1_9BACI</name>
<gene>
    <name evidence="2" type="ORF">HNQ41_002543</name>
</gene>
<evidence type="ECO:0000313" key="3">
    <source>
        <dbReference type="Proteomes" id="UP000551878"/>
    </source>
</evidence>
<dbReference type="PANTHER" id="PTHR39966">
    <property type="entry name" value="BLL2471 PROTEIN-RELATED"/>
    <property type="match status" value="1"/>
</dbReference>
<evidence type="ECO:0000259" key="1">
    <source>
        <dbReference type="Pfam" id="PF01814"/>
    </source>
</evidence>
<keyword evidence="3" id="KW-1185">Reference proteome</keyword>
<protein>
    <submittedName>
        <fullName evidence="2">Hemerythrin-like domain-containing protein</fullName>
    </submittedName>
</protein>
<evidence type="ECO:0000313" key="2">
    <source>
        <dbReference type="EMBL" id="MBB5174328.1"/>
    </source>
</evidence>
<dbReference type="InterPro" id="IPR012312">
    <property type="entry name" value="Hemerythrin-like"/>
</dbReference>
<feature type="domain" description="Hemerythrin-like" evidence="1">
    <location>
        <begin position="22"/>
        <end position="164"/>
    </location>
</feature>
<proteinExistence type="predicted"/>
<dbReference type="GO" id="GO:0005886">
    <property type="term" value="C:plasma membrane"/>
    <property type="evidence" value="ECO:0007669"/>
    <property type="project" value="TreeGrafter"/>
</dbReference>
<dbReference type="Proteomes" id="UP000551878">
    <property type="component" value="Unassembled WGS sequence"/>
</dbReference>